<dbReference type="InterPro" id="IPR053169">
    <property type="entry name" value="MUG_Protein"/>
</dbReference>
<comment type="caution">
    <text evidence="1">The sequence shown here is derived from an EMBL/GenBank/DDBJ whole genome shotgun (WGS) entry which is preliminary data.</text>
</comment>
<evidence type="ECO:0000313" key="1">
    <source>
        <dbReference type="EMBL" id="GGK36074.1"/>
    </source>
</evidence>
<reference evidence="1" key="2">
    <citation type="submission" date="2020-09" db="EMBL/GenBank/DDBJ databases">
        <authorList>
            <person name="Sun Q."/>
            <person name="Zhou Y."/>
        </authorList>
    </citation>
    <scope>NUCLEOTIDE SEQUENCE</scope>
    <source>
        <strain evidence="1">CGMCC 4.7278</strain>
    </source>
</reference>
<dbReference type="InterPro" id="IPR005198">
    <property type="entry name" value="Glyco_hydro_76"/>
</dbReference>
<dbReference type="InterPro" id="IPR008928">
    <property type="entry name" value="6-hairpin_glycosidase_sf"/>
</dbReference>
<evidence type="ECO:0008006" key="3">
    <source>
        <dbReference type="Google" id="ProtNLM"/>
    </source>
</evidence>
<proteinExistence type="predicted"/>
<dbReference type="SUPFAM" id="SSF48208">
    <property type="entry name" value="Six-hairpin glycosidases"/>
    <property type="match status" value="1"/>
</dbReference>
<dbReference type="GO" id="GO:0005975">
    <property type="term" value="P:carbohydrate metabolic process"/>
    <property type="evidence" value="ECO:0007669"/>
    <property type="project" value="InterPro"/>
</dbReference>
<evidence type="ECO:0000313" key="2">
    <source>
        <dbReference type="Proteomes" id="UP000612956"/>
    </source>
</evidence>
<dbReference type="InterPro" id="IPR006311">
    <property type="entry name" value="TAT_signal"/>
</dbReference>
<protein>
    <recommendedName>
        <fullName evidence="3">Fructose-bisphosphate aldolase</fullName>
    </recommendedName>
</protein>
<dbReference type="Pfam" id="PF03663">
    <property type="entry name" value="Glyco_hydro_76"/>
    <property type="match status" value="1"/>
</dbReference>
<organism evidence="1 2">
    <name type="scientific">Nocardia camponoti</name>
    <dbReference type="NCBI Taxonomy" id="1616106"/>
    <lineage>
        <taxon>Bacteria</taxon>
        <taxon>Bacillati</taxon>
        <taxon>Actinomycetota</taxon>
        <taxon>Actinomycetes</taxon>
        <taxon>Mycobacteriales</taxon>
        <taxon>Nocardiaceae</taxon>
        <taxon>Nocardia</taxon>
    </lineage>
</organism>
<dbReference type="Gene3D" id="1.50.10.20">
    <property type="match status" value="1"/>
</dbReference>
<dbReference type="Proteomes" id="UP000612956">
    <property type="component" value="Unassembled WGS sequence"/>
</dbReference>
<dbReference type="PANTHER" id="PTHR47791">
    <property type="entry name" value="MEIOTICALLY UP-REGULATED GENE 191 PROTEIN"/>
    <property type="match status" value="1"/>
</dbReference>
<dbReference type="PROSITE" id="PS51318">
    <property type="entry name" value="TAT"/>
    <property type="match status" value="1"/>
</dbReference>
<gene>
    <name evidence="1" type="ORF">GCM10011591_04650</name>
</gene>
<keyword evidence="2" id="KW-1185">Reference proteome</keyword>
<dbReference type="EMBL" id="BMMW01000001">
    <property type="protein sequence ID" value="GGK36074.1"/>
    <property type="molecule type" value="Genomic_DNA"/>
</dbReference>
<sequence>MGVVFSRRALLLGVGASALGAVSGPLPVGSLATPSPGVALTSASTTFTAERAAAAEAAVVDRYVGTLWGLPGHATGLLTWPAPLGARTIGRWCYWWQAHLLDCAVDAAIREPNTERTKRIRALAAGIRARNFTGWTNRYYDDMAWLVLALDRAQGLGADFANPVGQLMSALRAGWSTEVGAVPWRTDDNYYNTPATGPAGVAFARTGDLALAEKAAEFLHTRLRDPETGLIADGIHHPDGRINHTRHTYNQGVALGLYLELATRTGQSTYLKRIEDLVAAIAENLTTPHGVIVGAAGNDEGLFMGILARYLADVARVCGDTTAAAIVTASAEAAWAHRVDGGDGHPLFGTEWARPASMTNAAHRDLSVQLSGWMVLEAHHRMVSSG</sequence>
<dbReference type="AlphaFoldDB" id="A0A917Q9F2"/>
<dbReference type="PANTHER" id="PTHR47791:SF3">
    <property type="entry name" value="MEIOTICALLY UP-REGULATED GENE 191 PROTEIN"/>
    <property type="match status" value="1"/>
</dbReference>
<accession>A0A917Q9F2</accession>
<reference evidence="1" key="1">
    <citation type="journal article" date="2014" name="Int. J. Syst. Evol. Microbiol.">
        <title>Complete genome sequence of Corynebacterium casei LMG S-19264T (=DSM 44701T), isolated from a smear-ripened cheese.</title>
        <authorList>
            <consortium name="US DOE Joint Genome Institute (JGI-PGF)"/>
            <person name="Walter F."/>
            <person name="Albersmeier A."/>
            <person name="Kalinowski J."/>
            <person name="Ruckert C."/>
        </authorList>
    </citation>
    <scope>NUCLEOTIDE SEQUENCE</scope>
    <source>
        <strain evidence="1">CGMCC 4.7278</strain>
    </source>
</reference>
<name>A0A917Q9F2_9NOCA</name>